<keyword evidence="2 4" id="KW-0238">DNA-binding</keyword>
<organism evidence="6 7">
    <name type="scientific">Novosphingobium kalidii</name>
    <dbReference type="NCBI Taxonomy" id="3230299"/>
    <lineage>
        <taxon>Bacteria</taxon>
        <taxon>Pseudomonadati</taxon>
        <taxon>Pseudomonadota</taxon>
        <taxon>Alphaproteobacteria</taxon>
        <taxon>Sphingomonadales</taxon>
        <taxon>Sphingomonadaceae</taxon>
        <taxon>Novosphingobium</taxon>
    </lineage>
</organism>
<keyword evidence="3" id="KW-0804">Transcription</keyword>
<dbReference type="PRINTS" id="PR00455">
    <property type="entry name" value="HTHTETR"/>
</dbReference>
<evidence type="ECO:0000256" key="4">
    <source>
        <dbReference type="PROSITE-ProRule" id="PRU00335"/>
    </source>
</evidence>
<name>A0ABV2D4B1_9SPHN</name>
<reference evidence="6 7" key="1">
    <citation type="submission" date="2024-07" db="EMBL/GenBank/DDBJ databases">
        <title>Novosphingobium kalidii RD2P27.</title>
        <authorList>
            <person name="Sun J.-Q."/>
        </authorList>
    </citation>
    <scope>NUCLEOTIDE SEQUENCE [LARGE SCALE GENOMIC DNA]</scope>
    <source>
        <strain evidence="6 7">RD2P27</strain>
    </source>
</reference>
<dbReference type="InterPro" id="IPR009057">
    <property type="entry name" value="Homeodomain-like_sf"/>
</dbReference>
<dbReference type="PROSITE" id="PS50977">
    <property type="entry name" value="HTH_TETR_2"/>
    <property type="match status" value="1"/>
</dbReference>
<dbReference type="EMBL" id="JBEWLY010000023">
    <property type="protein sequence ID" value="MET1756711.1"/>
    <property type="molecule type" value="Genomic_DNA"/>
</dbReference>
<feature type="DNA-binding region" description="H-T-H motif" evidence="4">
    <location>
        <begin position="42"/>
        <end position="61"/>
    </location>
</feature>
<dbReference type="Proteomes" id="UP001548713">
    <property type="component" value="Unassembled WGS sequence"/>
</dbReference>
<evidence type="ECO:0000259" key="5">
    <source>
        <dbReference type="PROSITE" id="PS50977"/>
    </source>
</evidence>
<evidence type="ECO:0000256" key="1">
    <source>
        <dbReference type="ARBA" id="ARBA00023015"/>
    </source>
</evidence>
<proteinExistence type="predicted"/>
<evidence type="ECO:0000256" key="3">
    <source>
        <dbReference type="ARBA" id="ARBA00023163"/>
    </source>
</evidence>
<comment type="caution">
    <text evidence="6">The sequence shown here is derived from an EMBL/GenBank/DDBJ whole genome shotgun (WGS) entry which is preliminary data.</text>
</comment>
<dbReference type="PANTHER" id="PTHR30055:SF234">
    <property type="entry name" value="HTH-TYPE TRANSCRIPTIONAL REGULATOR BETI"/>
    <property type="match status" value="1"/>
</dbReference>
<dbReference type="Pfam" id="PF00440">
    <property type="entry name" value="TetR_N"/>
    <property type="match status" value="1"/>
</dbReference>
<evidence type="ECO:0000256" key="2">
    <source>
        <dbReference type="ARBA" id="ARBA00023125"/>
    </source>
</evidence>
<dbReference type="RefSeq" id="WP_353985200.1">
    <property type="nucleotide sequence ID" value="NZ_JBEWLY010000023.1"/>
</dbReference>
<dbReference type="SUPFAM" id="SSF46689">
    <property type="entry name" value="Homeodomain-like"/>
    <property type="match status" value="1"/>
</dbReference>
<evidence type="ECO:0000313" key="7">
    <source>
        <dbReference type="Proteomes" id="UP001548713"/>
    </source>
</evidence>
<dbReference type="InterPro" id="IPR001647">
    <property type="entry name" value="HTH_TetR"/>
</dbReference>
<dbReference type="Gene3D" id="1.10.357.10">
    <property type="entry name" value="Tetracycline Repressor, domain 2"/>
    <property type="match status" value="1"/>
</dbReference>
<gene>
    <name evidence="6" type="ORF">ABVV53_14800</name>
</gene>
<evidence type="ECO:0000313" key="6">
    <source>
        <dbReference type="EMBL" id="MET1756711.1"/>
    </source>
</evidence>
<feature type="domain" description="HTH tetR-type" evidence="5">
    <location>
        <begin position="19"/>
        <end position="79"/>
    </location>
</feature>
<protein>
    <submittedName>
        <fullName evidence="6">TetR/AcrR family transcriptional regulator</fullName>
    </submittedName>
</protein>
<dbReference type="PANTHER" id="PTHR30055">
    <property type="entry name" value="HTH-TYPE TRANSCRIPTIONAL REGULATOR RUTR"/>
    <property type="match status" value="1"/>
</dbReference>
<sequence length="228" mass="25376">MTAATTIVSRAKRRVRDPAATRETILEAASNLLAKDGPEGVSLSAVAHLAAVNRGTAYQHFETRERLIAATVQWVSDKLFRAVFGDPEILGERPVEEVDPALMTERLCDFAMENPDLCRVWLQQVLASPDPQEDPFWREYAGSFARFAKTPLAEPGIDVEVLSVVNLAGVFFWPILARAHAVTAQQRLELSRRFSDEVLRLSLFGTMRSQSFPQIVARVKPGKDQDEA</sequence>
<accession>A0ABV2D4B1</accession>
<keyword evidence="1" id="KW-0805">Transcription regulation</keyword>
<dbReference type="InterPro" id="IPR050109">
    <property type="entry name" value="HTH-type_TetR-like_transc_reg"/>
</dbReference>
<keyword evidence="7" id="KW-1185">Reference proteome</keyword>